<dbReference type="AlphaFoldDB" id="A0A8H4RZ71"/>
<dbReference type="PANTHER" id="PTHR10963">
    <property type="entry name" value="GLYCOSYL HYDROLASE-RELATED"/>
    <property type="match status" value="1"/>
</dbReference>
<accession>A0A8H4RZ71</accession>
<feature type="region of interest" description="Disordered" evidence="1">
    <location>
        <begin position="346"/>
        <end position="405"/>
    </location>
</feature>
<dbReference type="GO" id="GO:0009251">
    <property type="term" value="P:glucan catabolic process"/>
    <property type="evidence" value="ECO:0007669"/>
    <property type="project" value="TreeGrafter"/>
</dbReference>
<dbReference type="InterPro" id="IPR000757">
    <property type="entry name" value="Beta-glucanase-like"/>
</dbReference>
<dbReference type="Pfam" id="PF26113">
    <property type="entry name" value="GH16_XgeA"/>
    <property type="match status" value="1"/>
</dbReference>
<organism evidence="4 5">
    <name type="scientific">Cudoniella acicularis</name>
    <dbReference type="NCBI Taxonomy" id="354080"/>
    <lineage>
        <taxon>Eukaryota</taxon>
        <taxon>Fungi</taxon>
        <taxon>Dikarya</taxon>
        <taxon>Ascomycota</taxon>
        <taxon>Pezizomycotina</taxon>
        <taxon>Leotiomycetes</taxon>
        <taxon>Helotiales</taxon>
        <taxon>Tricladiaceae</taxon>
        <taxon>Cudoniella</taxon>
    </lineage>
</organism>
<dbReference type="OrthoDB" id="192832at2759"/>
<keyword evidence="5" id="KW-1185">Reference proteome</keyword>
<dbReference type="CDD" id="cd02181">
    <property type="entry name" value="GH16_fungal_Lam16A_glucanase"/>
    <property type="match status" value="1"/>
</dbReference>
<protein>
    <recommendedName>
        <fullName evidence="3">GH16 domain-containing protein</fullName>
    </recommendedName>
</protein>
<feature type="chain" id="PRO_5034711895" description="GH16 domain-containing protein" evidence="2">
    <location>
        <begin position="23"/>
        <end position="628"/>
    </location>
</feature>
<proteinExistence type="predicted"/>
<evidence type="ECO:0000313" key="5">
    <source>
        <dbReference type="Proteomes" id="UP000566819"/>
    </source>
</evidence>
<comment type="caution">
    <text evidence="4">The sequence shown here is derived from an EMBL/GenBank/DDBJ whole genome shotgun (WGS) entry which is preliminary data.</text>
</comment>
<dbReference type="Proteomes" id="UP000566819">
    <property type="component" value="Unassembled WGS sequence"/>
</dbReference>
<evidence type="ECO:0000256" key="1">
    <source>
        <dbReference type="SAM" id="MobiDB-lite"/>
    </source>
</evidence>
<evidence type="ECO:0000259" key="3">
    <source>
        <dbReference type="PROSITE" id="PS51762"/>
    </source>
</evidence>
<dbReference type="InterPro" id="IPR050546">
    <property type="entry name" value="Glycosyl_Hydrlase_16"/>
</dbReference>
<dbReference type="PROSITE" id="PS51762">
    <property type="entry name" value="GH16_2"/>
    <property type="match status" value="1"/>
</dbReference>
<dbReference type="GO" id="GO:0004553">
    <property type="term" value="F:hydrolase activity, hydrolyzing O-glycosyl compounds"/>
    <property type="evidence" value="ECO:0007669"/>
    <property type="project" value="InterPro"/>
</dbReference>
<dbReference type="PANTHER" id="PTHR10963:SF24">
    <property type="entry name" value="GLYCOSIDASE C21B10.07-RELATED"/>
    <property type="match status" value="1"/>
</dbReference>
<dbReference type="Gene3D" id="2.60.120.200">
    <property type="match status" value="1"/>
</dbReference>
<evidence type="ECO:0000313" key="4">
    <source>
        <dbReference type="EMBL" id="KAF4637866.1"/>
    </source>
</evidence>
<dbReference type="InterPro" id="IPR013320">
    <property type="entry name" value="ConA-like_dom_sf"/>
</dbReference>
<name>A0A8H4RZ71_9HELO</name>
<sequence length="628" mass="65224">MSPSRIMKAGALALACASTVTAIQQYTLDPTDNYAGSNFFNMFDFWSGLDPTAGYVQYQTEASALLSTFGGPLASYSNNQAYIGVDYWNQYDPNGVGRPSVRIESKKSYTHGLFVLDLAHMPDNVCGTWPAFWTFSNTSYPSQGEIDILENIHEQTVSLETLHTAPGCTVAGNQLSNQQTDQETTYNCDDQATSSPYGSQYQYQGCSASNTNPNNYGKAFNSVGGGVYAMEWTSDVIQIWNFSPGNIPADLLAGTPDTSGWGLPAFTTAQGSCDIDSHFQDHKVVIDTTFCGNWAGQDVFWQATSCYNKELYPTCASYVAANPGAYSGAYWLINSLKVYKKTTVASSSSSSSSSSTAAPSSSSTVGSSSSSSSIPTGSSVAPSSSTSGPVYTNSSSSATVPTGSTTSTVYTTSVYTILSCAATVTNCPLNSVTTEIIPLYTTVCPIAQAAGTATSTAIVAPTTIPATTAATLPSTSVIYQTTVYTVLSCPPTVTNVRSPFFLHPSSLATSHTPETKTNKTQCPLNQVTTQILTTTAVYSPKTIIPAGPVFTYTTLSQGFNATVTAPIGSGKGSLPKGSPAGTGIGGGSQTAGVVASTSPIVLVTGAAGSLRVGGLLVVGLVGAVALML</sequence>
<keyword evidence="2" id="KW-0732">Signal</keyword>
<reference evidence="4 5" key="1">
    <citation type="submission" date="2020-03" db="EMBL/GenBank/DDBJ databases">
        <title>Draft Genome Sequence of Cudoniella acicularis.</title>
        <authorList>
            <person name="Buettner E."/>
            <person name="Kellner H."/>
        </authorList>
    </citation>
    <scope>NUCLEOTIDE SEQUENCE [LARGE SCALE GENOMIC DNA]</scope>
    <source>
        <strain evidence="4 5">DSM 108380</strain>
    </source>
</reference>
<feature type="domain" description="GH16" evidence="3">
    <location>
        <begin position="22"/>
        <end position="318"/>
    </location>
</feature>
<dbReference type="SUPFAM" id="SSF49899">
    <property type="entry name" value="Concanavalin A-like lectins/glucanases"/>
    <property type="match status" value="1"/>
</dbReference>
<gene>
    <name evidence="4" type="ORF">G7Y89_g211</name>
</gene>
<feature type="signal peptide" evidence="2">
    <location>
        <begin position="1"/>
        <end position="22"/>
    </location>
</feature>
<dbReference type="EMBL" id="JAAMPI010000007">
    <property type="protein sequence ID" value="KAF4637866.1"/>
    <property type="molecule type" value="Genomic_DNA"/>
</dbReference>
<evidence type="ECO:0000256" key="2">
    <source>
        <dbReference type="SAM" id="SignalP"/>
    </source>
</evidence>